<dbReference type="InterPro" id="IPR011009">
    <property type="entry name" value="Kinase-like_dom_sf"/>
</dbReference>
<comment type="catalytic activity">
    <reaction evidence="7">
        <text>L-threonyl-[protein] + ATP = O-phospho-L-threonyl-[protein] + ADP + H(+)</text>
        <dbReference type="Rhea" id="RHEA:46608"/>
        <dbReference type="Rhea" id="RHEA-COMP:11060"/>
        <dbReference type="Rhea" id="RHEA-COMP:11605"/>
        <dbReference type="ChEBI" id="CHEBI:15378"/>
        <dbReference type="ChEBI" id="CHEBI:30013"/>
        <dbReference type="ChEBI" id="CHEBI:30616"/>
        <dbReference type="ChEBI" id="CHEBI:61977"/>
        <dbReference type="ChEBI" id="CHEBI:456216"/>
        <dbReference type="EC" id="2.7.11.1"/>
    </reaction>
</comment>
<organism evidence="10 11">
    <name type="scientific">Parachaetomium inaequale</name>
    <dbReference type="NCBI Taxonomy" id="2588326"/>
    <lineage>
        <taxon>Eukaryota</taxon>
        <taxon>Fungi</taxon>
        <taxon>Dikarya</taxon>
        <taxon>Ascomycota</taxon>
        <taxon>Pezizomycotina</taxon>
        <taxon>Sordariomycetes</taxon>
        <taxon>Sordariomycetidae</taxon>
        <taxon>Sordariales</taxon>
        <taxon>Chaetomiaceae</taxon>
        <taxon>Parachaetomium</taxon>
    </lineage>
</organism>
<evidence type="ECO:0000256" key="8">
    <source>
        <dbReference type="ARBA" id="ARBA00048679"/>
    </source>
</evidence>
<reference evidence="11" key="1">
    <citation type="journal article" date="2023" name="Mol. Phylogenet. Evol.">
        <title>Genome-scale phylogeny and comparative genomics of the fungal order Sordariales.</title>
        <authorList>
            <person name="Hensen N."/>
            <person name="Bonometti L."/>
            <person name="Westerberg I."/>
            <person name="Brannstrom I.O."/>
            <person name="Guillou S."/>
            <person name="Cros-Aarteil S."/>
            <person name="Calhoun S."/>
            <person name="Haridas S."/>
            <person name="Kuo A."/>
            <person name="Mondo S."/>
            <person name="Pangilinan J."/>
            <person name="Riley R."/>
            <person name="LaButti K."/>
            <person name="Andreopoulos B."/>
            <person name="Lipzen A."/>
            <person name="Chen C."/>
            <person name="Yan M."/>
            <person name="Daum C."/>
            <person name="Ng V."/>
            <person name="Clum A."/>
            <person name="Steindorff A."/>
            <person name="Ohm R.A."/>
            <person name="Martin F."/>
            <person name="Silar P."/>
            <person name="Natvig D.O."/>
            <person name="Lalanne C."/>
            <person name="Gautier V."/>
            <person name="Ament-Velasquez S.L."/>
            <person name="Kruys A."/>
            <person name="Hutchinson M.I."/>
            <person name="Powell A.J."/>
            <person name="Barry K."/>
            <person name="Miller A.N."/>
            <person name="Grigoriev I.V."/>
            <person name="Debuchy R."/>
            <person name="Gladieux P."/>
            <person name="Hiltunen Thoren M."/>
            <person name="Johannesson H."/>
        </authorList>
    </citation>
    <scope>NUCLEOTIDE SEQUENCE [LARGE SCALE GENOMIC DNA]</scope>
    <source>
        <strain evidence="11">CBS 284.82</strain>
    </source>
</reference>
<keyword evidence="4" id="KW-0547">Nucleotide-binding</keyword>
<evidence type="ECO:0000313" key="11">
    <source>
        <dbReference type="Proteomes" id="UP001303115"/>
    </source>
</evidence>
<evidence type="ECO:0000256" key="2">
    <source>
        <dbReference type="ARBA" id="ARBA00022527"/>
    </source>
</evidence>
<dbReference type="GO" id="GO:0004674">
    <property type="term" value="F:protein serine/threonine kinase activity"/>
    <property type="evidence" value="ECO:0007669"/>
    <property type="project" value="UniProtKB-KW"/>
</dbReference>
<evidence type="ECO:0000256" key="6">
    <source>
        <dbReference type="ARBA" id="ARBA00022840"/>
    </source>
</evidence>
<accession>A0AAN6PEI5</accession>
<comment type="caution">
    <text evidence="10">The sequence shown here is derived from an EMBL/GenBank/DDBJ whole genome shotgun (WGS) entry which is preliminary data.</text>
</comment>
<protein>
    <recommendedName>
        <fullName evidence="1">non-specific serine/threonine protein kinase</fullName>
        <ecNumber evidence="1">2.7.11.1</ecNumber>
    </recommendedName>
</protein>
<dbReference type="EMBL" id="MU854399">
    <property type="protein sequence ID" value="KAK4039482.1"/>
    <property type="molecule type" value="Genomic_DNA"/>
</dbReference>
<keyword evidence="5 10" id="KW-0418">Kinase</keyword>
<evidence type="ECO:0000256" key="4">
    <source>
        <dbReference type="ARBA" id="ARBA00022741"/>
    </source>
</evidence>
<dbReference type="EC" id="2.7.11.1" evidence="1"/>
<dbReference type="GO" id="GO:0000245">
    <property type="term" value="P:spliceosomal complex assembly"/>
    <property type="evidence" value="ECO:0007669"/>
    <property type="project" value="TreeGrafter"/>
</dbReference>
<dbReference type="GO" id="GO:0050684">
    <property type="term" value="P:regulation of mRNA processing"/>
    <property type="evidence" value="ECO:0007669"/>
    <property type="project" value="TreeGrafter"/>
</dbReference>
<evidence type="ECO:0000259" key="9">
    <source>
        <dbReference type="PROSITE" id="PS50011"/>
    </source>
</evidence>
<feature type="domain" description="Protein kinase" evidence="9">
    <location>
        <begin position="41"/>
        <end position="391"/>
    </location>
</feature>
<dbReference type="PANTHER" id="PTHR47634:SF9">
    <property type="entry name" value="PROTEIN KINASE DOMAIN-CONTAINING PROTEIN-RELATED"/>
    <property type="match status" value="1"/>
</dbReference>
<proteinExistence type="predicted"/>
<dbReference type="InterPro" id="IPR000719">
    <property type="entry name" value="Prot_kinase_dom"/>
</dbReference>
<comment type="catalytic activity">
    <reaction evidence="8">
        <text>L-seryl-[protein] + ATP = O-phospho-L-seryl-[protein] + ADP + H(+)</text>
        <dbReference type="Rhea" id="RHEA:17989"/>
        <dbReference type="Rhea" id="RHEA-COMP:9863"/>
        <dbReference type="Rhea" id="RHEA-COMP:11604"/>
        <dbReference type="ChEBI" id="CHEBI:15378"/>
        <dbReference type="ChEBI" id="CHEBI:29999"/>
        <dbReference type="ChEBI" id="CHEBI:30616"/>
        <dbReference type="ChEBI" id="CHEBI:83421"/>
        <dbReference type="ChEBI" id="CHEBI:456216"/>
        <dbReference type="EC" id="2.7.11.1"/>
    </reaction>
</comment>
<dbReference type="SMART" id="SM00220">
    <property type="entry name" value="S_TKc"/>
    <property type="match status" value="1"/>
</dbReference>
<dbReference type="Gene3D" id="3.30.200.20">
    <property type="entry name" value="Phosphorylase Kinase, domain 1"/>
    <property type="match status" value="1"/>
</dbReference>
<gene>
    <name evidence="10" type="ORF">C8A01DRAFT_36520</name>
</gene>
<evidence type="ECO:0000256" key="7">
    <source>
        <dbReference type="ARBA" id="ARBA00047899"/>
    </source>
</evidence>
<evidence type="ECO:0000256" key="3">
    <source>
        <dbReference type="ARBA" id="ARBA00022679"/>
    </source>
</evidence>
<dbReference type="PANTHER" id="PTHR47634">
    <property type="entry name" value="PROTEIN KINASE DOMAIN-CONTAINING PROTEIN-RELATED"/>
    <property type="match status" value="1"/>
</dbReference>
<keyword evidence="2" id="KW-0723">Serine/threonine-protein kinase</keyword>
<dbReference type="Proteomes" id="UP001303115">
    <property type="component" value="Unassembled WGS sequence"/>
</dbReference>
<dbReference type="InterPro" id="IPR051334">
    <property type="entry name" value="SRPK"/>
</dbReference>
<dbReference type="Pfam" id="PF00069">
    <property type="entry name" value="Pkinase"/>
    <property type="match status" value="1"/>
</dbReference>
<dbReference type="AlphaFoldDB" id="A0AAN6PEI5"/>
<keyword evidence="3" id="KW-0808">Transferase</keyword>
<keyword evidence="6" id="KW-0067">ATP-binding</keyword>
<evidence type="ECO:0000256" key="5">
    <source>
        <dbReference type="ARBA" id="ARBA00022777"/>
    </source>
</evidence>
<evidence type="ECO:0000313" key="10">
    <source>
        <dbReference type="EMBL" id="KAK4039482.1"/>
    </source>
</evidence>
<dbReference type="PROSITE" id="PS50011">
    <property type="entry name" value="PROTEIN_KINASE_DOM"/>
    <property type="match status" value="1"/>
</dbReference>
<keyword evidence="11" id="KW-1185">Reference proteome</keyword>
<evidence type="ECO:0000256" key="1">
    <source>
        <dbReference type="ARBA" id="ARBA00012513"/>
    </source>
</evidence>
<dbReference type="SUPFAM" id="SSF56112">
    <property type="entry name" value="Protein kinase-like (PK-like)"/>
    <property type="match status" value="1"/>
</dbReference>
<dbReference type="Gene3D" id="1.10.510.10">
    <property type="entry name" value="Transferase(Phosphotransferase) domain 1"/>
    <property type="match status" value="1"/>
</dbReference>
<sequence length="391" mass="43794">MDDLSCFEPSNLLHTQERMERYRPGGFHPVRLGDTFSGGRYTVHHKLGWGGFSTVWLARDQSLNKWVSLKITTATDPESSRELTLHQKLRQAGAADGVVQLLDSFIHEGPNGKHQCLVFELLGPTVDGVALDYHEGGDSLEAETVLRITRQLLQALAAMHRAGYAHGDVSGANVAFTARRLSGLASANDIFEIIGAPKTEKLVRCDGKALSPGMPEQLVEKAAWDDWIDEDDEDVRLIDFGEAFPHDTPRDHLAEPGGLQVPERIFTGEFDYRVDLWRAGCTIYGVVMGSRPFMYLGDMDFLVAQMIHFVEDLPEEWRPQWEQMQKSTGRIRDDIPDRMTGPSKLEEMFKKNVTEPSLGPLLPIINGLMRFRPEDRISAEEALILLDGPAE</sequence>
<dbReference type="GO" id="GO:0005524">
    <property type="term" value="F:ATP binding"/>
    <property type="evidence" value="ECO:0007669"/>
    <property type="project" value="UniProtKB-KW"/>
</dbReference>
<name>A0AAN6PEI5_9PEZI</name>